<dbReference type="GO" id="GO:0016787">
    <property type="term" value="F:hydrolase activity"/>
    <property type="evidence" value="ECO:0007669"/>
    <property type="project" value="UniProtKB-KW"/>
</dbReference>
<evidence type="ECO:0000313" key="3">
    <source>
        <dbReference type="Proteomes" id="UP000032946"/>
    </source>
</evidence>
<dbReference type="PRINTS" id="PR00111">
    <property type="entry name" value="ABHYDROLASE"/>
</dbReference>
<dbReference type="SUPFAM" id="SSF53474">
    <property type="entry name" value="alpha/beta-Hydrolases"/>
    <property type="match status" value="1"/>
</dbReference>
<organism evidence="2 3">
    <name type="scientific">Limnospira indica PCC 8005</name>
    <dbReference type="NCBI Taxonomy" id="376219"/>
    <lineage>
        <taxon>Bacteria</taxon>
        <taxon>Bacillati</taxon>
        <taxon>Cyanobacteriota</taxon>
        <taxon>Cyanophyceae</taxon>
        <taxon>Oscillatoriophycideae</taxon>
        <taxon>Oscillatoriales</taxon>
        <taxon>Sirenicapillariaceae</taxon>
        <taxon>Limnospira</taxon>
    </lineage>
</organism>
<sequence length="313" mass="35839">MQTTLVTDSNSYEGTYWKWRDQLIYYVREGSAGEDVATTKVDQRPSLLLVHGFGASTDHWRKNIEGLSSEFDVWAIDLLGFGRSAKPDWEYTGQLWRDQLHDFMTEVIGRPTVLAGNSLGGYASLCVAADYPDGVAGLILLNSAGPFSDTQTKIEPPTWKQKTSRMMRSLLIQDWTTFLVFQWTRRRSVIRKTLQKVYLDQSAVTDRLVEEIYRPSCTPGAAKVFASVFKSRQGDPVDVLLSRLRCPLLMLWGEGDPWMNCRARSDRFREYYPQLTEYFLNAGHCPHDEIPEQVNNLIQNWVLVDILTGLKLR</sequence>
<dbReference type="Pfam" id="PF00561">
    <property type="entry name" value="Abhydrolase_1"/>
    <property type="match status" value="1"/>
</dbReference>
<dbReference type="Proteomes" id="UP000032946">
    <property type="component" value="Chromosome"/>
</dbReference>
<keyword evidence="3" id="KW-1185">Reference proteome</keyword>
<dbReference type="InterPro" id="IPR000073">
    <property type="entry name" value="AB_hydrolase_1"/>
</dbReference>
<reference evidence="2 3" key="1">
    <citation type="submission" date="2014-02" db="EMBL/GenBank/DDBJ databases">
        <authorList>
            <person name="Genoscope - CEA"/>
        </authorList>
    </citation>
    <scope>NUCLEOTIDE SEQUENCE [LARGE SCALE GENOMIC DNA]</scope>
    <source>
        <strain evidence="2 3">PCC 8005</strain>
    </source>
</reference>
<dbReference type="PANTHER" id="PTHR46438:SF2">
    <property type="entry name" value="ALPHA_BETA-HYDROLASES SUPERFAMILY PROTEIN"/>
    <property type="match status" value="1"/>
</dbReference>
<evidence type="ECO:0000259" key="1">
    <source>
        <dbReference type="Pfam" id="PF00561"/>
    </source>
</evidence>
<dbReference type="AlphaFoldDB" id="A0A9P1NXX4"/>
<proteinExistence type="predicted"/>
<dbReference type="RefSeq" id="WP_006620584.1">
    <property type="nucleotide sequence ID" value="NZ_FO818640.1"/>
</dbReference>
<name>A0A9P1NXX4_9CYAN</name>
<gene>
    <name evidence="2" type="ORF">ARTHRO_11823</name>
</gene>
<dbReference type="Gene3D" id="3.40.50.1820">
    <property type="entry name" value="alpha/beta hydrolase"/>
    <property type="match status" value="1"/>
</dbReference>
<dbReference type="PANTHER" id="PTHR46438">
    <property type="entry name" value="ALPHA/BETA-HYDROLASES SUPERFAMILY PROTEIN"/>
    <property type="match status" value="1"/>
</dbReference>
<evidence type="ECO:0000313" key="2">
    <source>
        <dbReference type="EMBL" id="CDM94149.1"/>
    </source>
</evidence>
<accession>A0A9P1NXX4</accession>
<protein>
    <submittedName>
        <fullName evidence="2">Alpha/beta hydrolase fold protein</fullName>
    </submittedName>
</protein>
<keyword evidence="2" id="KW-0378">Hydrolase</keyword>
<dbReference type="EMBL" id="FO818640">
    <property type="protein sequence ID" value="CDM94149.1"/>
    <property type="molecule type" value="Genomic_DNA"/>
</dbReference>
<feature type="domain" description="AB hydrolase-1" evidence="1">
    <location>
        <begin position="45"/>
        <end position="289"/>
    </location>
</feature>
<dbReference type="InterPro" id="IPR029058">
    <property type="entry name" value="AB_hydrolase_fold"/>
</dbReference>